<comment type="cofactor">
    <cofactor evidence="5">
        <name>Zn(2+)</name>
        <dbReference type="ChEBI" id="CHEBI:29105"/>
    </cofactor>
    <text evidence="5">Binds 2 Zn(2+) ions per subunit.</text>
</comment>
<dbReference type="AlphaFoldDB" id="A0A7S3G0D5"/>
<reference evidence="7" key="1">
    <citation type="submission" date="2021-01" db="EMBL/GenBank/DDBJ databases">
        <authorList>
            <person name="Corre E."/>
            <person name="Pelletier E."/>
            <person name="Niang G."/>
            <person name="Scheremetjew M."/>
            <person name="Finn R."/>
            <person name="Kale V."/>
            <person name="Holt S."/>
            <person name="Cochrane G."/>
            <person name="Meng A."/>
            <person name="Brown T."/>
            <person name="Cohen L."/>
        </authorList>
    </citation>
    <scope>NUCLEOTIDE SEQUENCE</scope>
    <source>
        <strain evidence="7">NIES-2562</strain>
    </source>
</reference>
<dbReference type="PANTHER" id="PTHR45892:SF1">
    <property type="entry name" value="AMINOACYLASE-1"/>
    <property type="match status" value="1"/>
</dbReference>
<dbReference type="SUPFAM" id="SSF55031">
    <property type="entry name" value="Bacterial exopeptidase dimerisation domain"/>
    <property type="match status" value="1"/>
</dbReference>
<feature type="binding site" evidence="5">
    <location>
        <position position="62"/>
    </location>
    <ligand>
        <name>Zn(2+)</name>
        <dbReference type="ChEBI" id="CHEBI:29105"/>
        <label>1</label>
    </ligand>
</feature>
<dbReference type="FunFam" id="1.10.150.900:FF:000001">
    <property type="entry name" value="Aminoacylase-1, putative"/>
    <property type="match status" value="1"/>
</dbReference>
<dbReference type="PANTHER" id="PTHR45892">
    <property type="entry name" value="AMINOACYLASE-1"/>
    <property type="match status" value="1"/>
</dbReference>
<dbReference type="GO" id="GO:0046872">
    <property type="term" value="F:metal ion binding"/>
    <property type="evidence" value="ECO:0007669"/>
    <property type="project" value="UniProtKB-KW"/>
</dbReference>
<protein>
    <recommendedName>
        <fullName evidence="6">Peptidase M20 dimerisation domain-containing protein</fullName>
    </recommendedName>
</protein>
<name>A0A7S3G0D5_9EUKA</name>
<dbReference type="GO" id="GO:0005737">
    <property type="term" value="C:cytoplasm"/>
    <property type="evidence" value="ECO:0007669"/>
    <property type="project" value="InterPro"/>
</dbReference>
<dbReference type="Pfam" id="PF01546">
    <property type="entry name" value="Peptidase_M20"/>
    <property type="match status" value="1"/>
</dbReference>
<dbReference type="InterPro" id="IPR010159">
    <property type="entry name" value="N-acyl_aa_amidohydrolase"/>
</dbReference>
<dbReference type="Pfam" id="PF07687">
    <property type="entry name" value="M20_dimer"/>
    <property type="match status" value="1"/>
</dbReference>
<feature type="domain" description="Peptidase M20 dimerisation" evidence="6">
    <location>
        <begin position="75"/>
        <end position="203"/>
    </location>
</feature>
<feature type="binding site" evidence="5">
    <location>
        <position position="35"/>
    </location>
    <ligand>
        <name>Zn(2+)</name>
        <dbReference type="ChEBI" id="CHEBI:29105"/>
        <label>2</label>
    </ligand>
</feature>
<proteinExistence type="predicted"/>
<dbReference type="SUPFAM" id="SSF53187">
    <property type="entry name" value="Zn-dependent exopeptidases"/>
    <property type="match status" value="1"/>
</dbReference>
<keyword evidence="3 5" id="KW-0862">Zinc</keyword>
<evidence type="ECO:0000313" key="7">
    <source>
        <dbReference type="EMBL" id="CAE0243910.1"/>
    </source>
</evidence>
<dbReference type="Gene3D" id="1.10.150.900">
    <property type="match status" value="1"/>
</dbReference>
<keyword evidence="1" id="KW-0963">Cytoplasm</keyword>
<feature type="active site" description="Proton acceptor" evidence="4">
    <location>
        <position position="34"/>
    </location>
</feature>
<dbReference type="InterPro" id="IPR052083">
    <property type="entry name" value="Aminoacylase-1_M20A"/>
</dbReference>
<dbReference type="InterPro" id="IPR002933">
    <property type="entry name" value="Peptidase_M20"/>
</dbReference>
<gene>
    <name evidence="7" type="ORF">PBIL07802_LOCUS6079</name>
</gene>
<evidence type="ECO:0000256" key="5">
    <source>
        <dbReference type="PIRSR" id="PIRSR036696-2"/>
    </source>
</evidence>
<evidence type="ECO:0000256" key="1">
    <source>
        <dbReference type="ARBA" id="ARBA00022490"/>
    </source>
</evidence>
<dbReference type="PIRSF" id="PIRSF036696">
    <property type="entry name" value="ACY-1"/>
    <property type="match status" value="1"/>
</dbReference>
<keyword evidence="2 5" id="KW-0479">Metal-binding</keyword>
<dbReference type="GO" id="GO:0006520">
    <property type="term" value="P:amino acid metabolic process"/>
    <property type="evidence" value="ECO:0007669"/>
    <property type="project" value="InterPro"/>
</dbReference>
<dbReference type="Gene3D" id="3.30.70.360">
    <property type="match status" value="1"/>
</dbReference>
<organism evidence="7">
    <name type="scientific">Palpitomonas bilix</name>
    <dbReference type="NCBI Taxonomy" id="652834"/>
    <lineage>
        <taxon>Eukaryota</taxon>
        <taxon>Eukaryota incertae sedis</taxon>
    </lineage>
</organism>
<dbReference type="NCBIfam" id="TIGR01880">
    <property type="entry name" value="Ac-peptdase-euk"/>
    <property type="match status" value="1"/>
</dbReference>
<dbReference type="EMBL" id="HBIB01009624">
    <property type="protein sequence ID" value="CAE0243910.1"/>
    <property type="molecule type" value="Transcribed_RNA"/>
</dbReference>
<dbReference type="InterPro" id="IPR036264">
    <property type="entry name" value="Bact_exopeptidase_dim_dom"/>
</dbReference>
<evidence type="ECO:0000256" key="4">
    <source>
        <dbReference type="PIRSR" id="PIRSR036696-1"/>
    </source>
</evidence>
<accession>A0A7S3G0D5</accession>
<sequence length="302" mass="33978">MKSVGIQYLEALCGLRDRGVDFERTIHILFVPDEEIGGIQGMGLLVRTKEWRELNAGVVLDEGLASPTETYTVFYGERAPIWLRLRARGPTGHASRFIANSANERLFRVINKIYEFRKEQEKEVGMLAECGCSHVVAKKLGDVTTVNCTMLKSGVSTDDGKTYCLNVIPSEAEAGFDMRVATTIPLDEFKIMLESWAAEENVEVDISYMPEKHAITPMSDSWWKVFEHACEKAGINIEPEVFPAATDSRYIRVLDIPAFGFSPMNNTPILLHDHNERIHKDVFLSGIDIYRTIIPSLANHVK</sequence>
<dbReference type="InterPro" id="IPR011650">
    <property type="entry name" value="Peptidase_M20_dimer"/>
</dbReference>
<evidence type="ECO:0000256" key="3">
    <source>
        <dbReference type="ARBA" id="ARBA00022833"/>
    </source>
</evidence>
<evidence type="ECO:0000259" key="6">
    <source>
        <dbReference type="Pfam" id="PF07687"/>
    </source>
</evidence>
<evidence type="ECO:0000256" key="2">
    <source>
        <dbReference type="ARBA" id="ARBA00022723"/>
    </source>
</evidence>
<dbReference type="Gene3D" id="3.40.630.10">
    <property type="entry name" value="Zn peptidases"/>
    <property type="match status" value="1"/>
</dbReference>
<dbReference type="GO" id="GO:0004046">
    <property type="term" value="F:aminoacylase activity"/>
    <property type="evidence" value="ECO:0007669"/>
    <property type="project" value="InterPro"/>
</dbReference>
<feature type="binding site" evidence="5">
    <location>
        <position position="272"/>
    </location>
    <ligand>
        <name>Zn(2+)</name>
        <dbReference type="ChEBI" id="CHEBI:29105"/>
        <label>2</label>
    </ligand>
</feature>